<dbReference type="GO" id="GO:0005886">
    <property type="term" value="C:plasma membrane"/>
    <property type="evidence" value="ECO:0007669"/>
    <property type="project" value="TreeGrafter"/>
</dbReference>
<keyword evidence="3" id="KW-1185">Reference proteome</keyword>
<organism evidence="2 3">
    <name type="scientific">Diacronema lutheri</name>
    <name type="common">Unicellular marine alga</name>
    <name type="synonym">Monochrysis lutheri</name>
    <dbReference type="NCBI Taxonomy" id="2081491"/>
    <lineage>
        <taxon>Eukaryota</taxon>
        <taxon>Haptista</taxon>
        <taxon>Haptophyta</taxon>
        <taxon>Pavlovophyceae</taxon>
        <taxon>Pavlovales</taxon>
        <taxon>Pavlovaceae</taxon>
        <taxon>Diacronema</taxon>
    </lineage>
</organism>
<dbReference type="PANTHER" id="PTHR23521">
    <property type="entry name" value="TRANSPORTER MFS SUPERFAMILY"/>
    <property type="match status" value="1"/>
</dbReference>
<protein>
    <submittedName>
        <fullName evidence="2">Uncharacterized protein</fullName>
    </submittedName>
</protein>
<feature type="transmembrane region" description="Helical" evidence="1">
    <location>
        <begin position="311"/>
        <end position="333"/>
    </location>
</feature>
<feature type="transmembrane region" description="Helical" evidence="1">
    <location>
        <begin position="72"/>
        <end position="95"/>
    </location>
</feature>
<evidence type="ECO:0000313" key="2">
    <source>
        <dbReference type="EMBL" id="KAG8459041.1"/>
    </source>
</evidence>
<name>A0A8J5X2B9_DIALT</name>
<dbReference type="Proteomes" id="UP000751190">
    <property type="component" value="Unassembled WGS sequence"/>
</dbReference>
<dbReference type="EMBL" id="JAGTXO010000045">
    <property type="protein sequence ID" value="KAG8459041.1"/>
    <property type="molecule type" value="Genomic_DNA"/>
</dbReference>
<feature type="transmembrane region" description="Helical" evidence="1">
    <location>
        <begin position="433"/>
        <end position="453"/>
    </location>
</feature>
<dbReference type="AlphaFoldDB" id="A0A8J5X2B9"/>
<feature type="transmembrane region" description="Helical" evidence="1">
    <location>
        <begin position="375"/>
        <end position="394"/>
    </location>
</feature>
<dbReference type="OMA" id="FGYFGHM"/>
<keyword evidence="1" id="KW-0812">Transmembrane</keyword>
<proteinExistence type="predicted"/>
<evidence type="ECO:0000313" key="3">
    <source>
        <dbReference type="Proteomes" id="UP000751190"/>
    </source>
</evidence>
<keyword evidence="1" id="KW-0472">Membrane</keyword>
<comment type="caution">
    <text evidence="2">The sequence shown here is derived from an EMBL/GenBank/DDBJ whole genome shotgun (WGS) entry which is preliminary data.</text>
</comment>
<sequence>MGTCYLFSTGMAGGRLERPGLVERVRRLLVLPTIVFAQFAGTSLWFAPNAILPLVRFTSDGRPARRGGAAELALLTSLVQAGYVVGTLVLAYLAVADRLQAERVFAVACALGALTNGLCATTTRLASWAALRLCVGVCLAGIYPVGMKVAARQFPQGLGGRMGVIIGGLVFGTAFPWLLALLGGRLPYEQLLAAVSALAALGGLLLALVVGAGPVRVRPTPAAPAPLRAGEERAADALAGAASAAAHAAVAPAAFGVASLRAIWASRQFRAAACGYFGHMWELYGFWVFVPELVRAHAASRGASGGLSVELASFVAIAVGAPASALVGVWSLYAALPLRASAGNGRVVAPATAGAPGGTEGGAKGSDAKAIPGSAVVAMGSLLLSGLCCLLAPLSTRMSTGAFATLLVVWGSAVVADSGQFSALCAKGAPSELVGTALTLTTCAGFALTIASIQMVGAMLGAGVDAGLAMLALTPGPACGLAAAYVEWPLHRAVCARPR</sequence>
<reference evidence="2" key="1">
    <citation type="submission" date="2021-05" db="EMBL/GenBank/DDBJ databases">
        <title>The genome of the haptophyte Pavlova lutheri (Diacronema luteri, Pavlovales) - a model for lipid biosynthesis in eukaryotic algae.</title>
        <authorList>
            <person name="Hulatt C.J."/>
            <person name="Posewitz M.C."/>
        </authorList>
    </citation>
    <scope>NUCLEOTIDE SEQUENCE</scope>
    <source>
        <strain evidence="2">NIVA-4/92</strain>
    </source>
</reference>
<feature type="transmembrane region" description="Helical" evidence="1">
    <location>
        <begin position="129"/>
        <end position="146"/>
    </location>
</feature>
<evidence type="ECO:0000256" key="1">
    <source>
        <dbReference type="SAM" id="Phobius"/>
    </source>
</evidence>
<dbReference type="InterPro" id="IPR036259">
    <property type="entry name" value="MFS_trans_sf"/>
</dbReference>
<feature type="transmembrane region" description="Helical" evidence="1">
    <location>
        <begin position="401"/>
        <end position="421"/>
    </location>
</feature>
<dbReference type="Gene3D" id="1.20.1250.20">
    <property type="entry name" value="MFS general substrate transporter like domains"/>
    <property type="match status" value="1"/>
</dbReference>
<accession>A0A8J5X2B9</accession>
<feature type="transmembrane region" description="Helical" evidence="1">
    <location>
        <begin position="191"/>
        <end position="210"/>
    </location>
</feature>
<dbReference type="SUPFAM" id="SSF103473">
    <property type="entry name" value="MFS general substrate transporter"/>
    <property type="match status" value="1"/>
</dbReference>
<keyword evidence="1" id="KW-1133">Transmembrane helix</keyword>
<gene>
    <name evidence="2" type="ORF">KFE25_006586</name>
</gene>
<feature type="transmembrane region" description="Helical" evidence="1">
    <location>
        <begin position="104"/>
        <end position="123"/>
    </location>
</feature>
<dbReference type="OrthoDB" id="6612291at2759"/>
<feature type="transmembrane region" description="Helical" evidence="1">
    <location>
        <begin position="158"/>
        <end position="179"/>
    </location>
</feature>
<dbReference type="PANTHER" id="PTHR23521:SF3">
    <property type="entry name" value="MFS TRANSPORTER"/>
    <property type="match status" value="1"/>
</dbReference>
<feature type="transmembrane region" description="Helical" evidence="1">
    <location>
        <begin position="28"/>
        <end position="52"/>
    </location>
</feature>